<sequence>MLLSETGEDMALDAERLPRSPGCGGETGPKTNPEKRSEQRSGEETGLGNFSAARADRHRDTAQAPRRGAPESESEPLAWVPVMQQRCWVTHLSLGLGAEAQVPSLACWFLSWGGSVAQVPRPYPRSPPTPGLAPSWPADAPCTLIQEGSRLTLAHRGGPGTDMALPSWRTGMRQGRWSLLGRKHRASGREDTHCSPSLRICPICSPLPLRAPRGRRASLHCLHRLAEAPSTRLCPESPAPPPLLRSPRSTSVLDTNVSGAALLSRCLALWGASPGHAASCRVSAGTATSSDPPRSRQCSPSASCQPAQAVGKPHVNRAFLGRDPEGAEQNFKAS</sequence>
<evidence type="ECO:0000313" key="2">
    <source>
        <dbReference type="EMBL" id="CAI9173463.1"/>
    </source>
</evidence>
<organism evidence="2 3">
    <name type="scientific">Rangifer tarandus platyrhynchus</name>
    <name type="common">Svalbard reindeer</name>
    <dbReference type="NCBI Taxonomy" id="3082113"/>
    <lineage>
        <taxon>Eukaryota</taxon>
        <taxon>Metazoa</taxon>
        <taxon>Chordata</taxon>
        <taxon>Craniata</taxon>
        <taxon>Vertebrata</taxon>
        <taxon>Euteleostomi</taxon>
        <taxon>Mammalia</taxon>
        <taxon>Eutheria</taxon>
        <taxon>Laurasiatheria</taxon>
        <taxon>Artiodactyla</taxon>
        <taxon>Ruminantia</taxon>
        <taxon>Pecora</taxon>
        <taxon>Cervidae</taxon>
        <taxon>Odocoileinae</taxon>
        <taxon>Rangifer</taxon>
    </lineage>
</organism>
<accession>A0ABN8ZLH0</accession>
<evidence type="ECO:0000256" key="1">
    <source>
        <dbReference type="SAM" id="MobiDB-lite"/>
    </source>
</evidence>
<feature type="compositionally biased region" description="Acidic residues" evidence="1">
    <location>
        <begin position="1"/>
        <end position="12"/>
    </location>
</feature>
<dbReference type="EMBL" id="OX459969">
    <property type="protein sequence ID" value="CAI9173463.1"/>
    <property type="molecule type" value="Genomic_DNA"/>
</dbReference>
<feature type="region of interest" description="Disordered" evidence="1">
    <location>
        <begin position="231"/>
        <end position="250"/>
    </location>
</feature>
<keyword evidence="3" id="KW-1185">Reference proteome</keyword>
<feature type="region of interest" description="Disordered" evidence="1">
    <location>
        <begin position="282"/>
        <end position="310"/>
    </location>
</feature>
<protein>
    <submittedName>
        <fullName evidence="2">Uncharacterized protein</fullName>
    </submittedName>
</protein>
<reference evidence="2" key="1">
    <citation type="submission" date="2023-04" db="EMBL/GenBank/DDBJ databases">
        <authorList>
            <consortium name="ELIXIR-Norway"/>
        </authorList>
    </citation>
    <scope>NUCLEOTIDE SEQUENCE [LARGE SCALE GENOMIC DNA]</scope>
</reference>
<feature type="compositionally biased region" description="Basic and acidic residues" evidence="1">
    <location>
        <begin position="32"/>
        <end position="43"/>
    </location>
</feature>
<name>A0ABN8ZLH0_RANTA</name>
<feature type="region of interest" description="Disordered" evidence="1">
    <location>
        <begin position="1"/>
        <end position="75"/>
    </location>
</feature>
<gene>
    <name evidence="2" type="ORF">MRATA1EN1_LOCUS22425</name>
</gene>
<evidence type="ECO:0000313" key="3">
    <source>
        <dbReference type="Proteomes" id="UP001176941"/>
    </source>
</evidence>
<proteinExistence type="predicted"/>
<dbReference type="Proteomes" id="UP001176941">
    <property type="component" value="Chromosome 33"/>
</dbReference>
<feature type="compositionally biased region" description="Polar residues" evidence="1">
    <location>
        <begin position="285"/>
        <end position="306"/>
    </location>
</feature>